<dbReference type="PANTHER" id="PTHR30632">
    <property type="entry name" value="MOLYBDATE-BINDING PERIPLASMIC PROTEIN"/>
    <property type="match status" value="1"/>
</dbReference>
<keyword evidence="7" id="KW-0449">Lipoprotein</keyword>
<dbReference type="GO" id="GO:0046872">
    <property type="term" value="F:metal ion binding"/>
    <property type="evidence" value="ECO:0007669"/>
    <property type="project" value="UniProtKB-KW"/>
</dbReference>
<dbReference type="Gene3D" id="3.40.190.10">
    <property type="entry name" value="Periplasmic binding protein-like II"/>
    <property type="match status" value="2"/>
</dbReference>
<dbReference type="Pfam" id="PF13531">
    <property type="entry name" value="SBP_bac_11"/>
    <property type="match status" value="1"/>
</dbReference>
<dbReference type="InterPro" id="IPR041879">
    <property type="entry name" value="YvgL-like_PBP2"/>
</dbReference>
<dbReference type="PROSITE" id="PS51257">
    <property type="entry name" value="PROKAR_LIPOPROTEIN"/>
    <property type="match status" value="1"/>
</dbReference>
<feature type="binding site" evidence="5">
    <location>
        <position position="83"/>
    </location>
    <ligand>
        <name>molybdate</name>
        <dbReference type="ChEBI" id="CHEBI:36264"/>
    </ligand>
</feature>
<evidence type="ECO:0000256" key="5">
    <source>
        <dbReference type="PIRSR" id="PIRSR004846-1"/>
    </source>
</evidence>
<dbReference type="PIRSF" id="PIRSF004846">
    <property type="entry name" value="ModA"/>
    <property type="match status" value="1"/>
</dbReference>
<keyword evidence="2 5" id="KW-0500">Molybdenum</keyword>
<proteinExistence type="inferred from homology"/>
<dbReference type="NCBIfam" id="TIGR01256">
    <property type="entry name" value="modA"/>
    <property type="match status" value="1"/>
</dbReference>
<feature type="binding site" evidence="5">
    <location>
        <position position="55"/>
    </location>
    <ligand>
        <name>molybdate</name>
        <dbReference type="ChEBI" id="CHEBI:36264"/>
    </ligand>
</feature>
<feature type="binding site" evidence="5">
    <location>
        <position position="189"/>
    </location>
    <ligand>
        <name>molybdate</name>
        <dbReference type="ChEBI" id="CHEBI:36264"/>
    </ligand>
</feature>
<reference evidence="7" key="2">
    <citation type="submission" date="2014-02" db="EMBL/GenBank/DDBJ databases">
        <authorList>
            <person name="Curson A.R.J."/>
            <person name="Burns O.J."/>
            <person name="Voget S."/>
            <person name="Daniel R."/>
            <person name="Todd J.D."/>
            <person name="McInnis K."/>
            <person name="Wexler M."/>
            <person name="Johnston A.W.B."/>
        </authorList>
    </citation>
    <scope>NUCLEOTIDE SEQUENCE</scope>
</reference>
<sequence length="272" mass="29330">MRNFTSKKWLIAGLIMVFLAVALVGCGNQDADTTKEPEQQQSAEPVTLLVSAAASLTDAMADIEKAYQEEHSNVSFDFNLGSSGSLQEQIANGAPADVFISAAKGKMDALDEKDLIVKETRKDIVKNTLVLVVAKDNDTIKSFEDLEKAKTIAMGEPESVPAGKYASETLTSLNLLDKVKSKLVYAKDVRQVLAYVESGDAEAGLVYQTDANISDKVKIAAVADASLHSSLVYPVAVVKDSKNQEESKAFVDFLSSEKATAVFEKYGFTMVK</sequence>
<comment type="similarity">
    <text evidence="1">Belongs to the bacterial solute-binding protein ModA family.</text>
</comment>
<evidence type="ECO:0000256" key="4">
    <source>
        <dbReference type="ARBA" id="ARBA00022729"/>
    </source>
</evidence>
<organism evidence="7">
    <name type="scientific">uncultured bacterium pBIO2079</name>
    <dbReference type="NCBI Taxonomy" id="1478040"/>
    <lineage>
        <taxon>Bacteria</taxon>
        <taxon>environmental samples</taxon>
    </lineage>
</organism>
<dbReference type="FunFam" id="3.40.190.10:FF:000035">
    <property type="entry name" value="Molybdate ABC transporter substrate-binding protein"/>
    <property type="match status" value="1"/>
</dbReference>
<feature type="chain" id="PRO_5001706206" evidence="6">
    <location>
        <begin position="23"/>
        <end position="272"/>
    </location>
</feature>
<keyword evidence="4 6" id="KW-0732">Signal</keyword>
<evidence type="ECO:0000256" key="6">
    <source>
        <dbReference type="SAM" id="SignalP"/>
    </source>
</evidence>
<dbReference type="GO" id="GO:0015689">
    <property type="term" value="P:molybdate ion transport"/>
    <property type="evidence" value="ECO:0007669"/>
    <property type="project" value="InterPro"/>
</dbReference>
<feature type="signal peptide" evidence="6">
    <location>
        <begin position="1"/>
        <end position="22"/>
    </location>
</feature>
<name>A0A075FA88_9BACT</name>
<dbReference type="SUPFAM" id="SSF53850">
    <property type="entry name" value="Periplasmic binding protein-like II"/>
    <property type="match status" value="1"/>
</dbReference>
<keyword evidence="3 5" id="KW-0479">Metal-binding</keyword>
<dbReference type="AlphaFoldDB" id="A0A075FA88"/>
<dbReference type="GO" id="GO:1901359">
    <property type="term" value="F:tungstate binding"/>
    <property type="evidence" value="ECO:0007669"/>
    <property type="project" value="UniProtKB-ARBA"/>
</dbReference>
<evidence type="ECO:0000256" key="3">
    <source>
        <dbReference type="ARBA" id="ARBA00022723"/>
    </source>
</evidence>
<evidence type="ECO:0000256" key="2">
    <source>
        <dbReference type="ARBA" id="ARBA00022505"/>
    </source>
</evidence>
<feature type="binding site" evidence="5">
    <location>
        <position position="207"/>
    </location>
    <ligand>
        <name>molybdate</name>
        <dbReference type="ChEBI" id="CHEBI:36264"/>
    </ligand>
</feature>
<evidence type="ECO:0000313" key="7">
    <source>
        <dbReference type="EMBL" id="AIE77279.1"/>
    </source>
</evidence>
<evidence type="ECO:0000256" key="1">
    <source>
        <dbReference type="ARBA" id="ARBA00009175"/>
    </source>
</evidence>
<accession>A0A075FA88</accession>
<dbReference type="InterPro" id="IPR050682">
    <property type="entry name" value="ModA/WtpA"/>
</dbReference>
<reference evidence="7" key="1">
    <citation type="journal article" date="2014" name="PLoS ONE">
        <title>Screening of metagenomic and genomic libraries reveals three classes of bacterial enzymes that overcome the toxicity of acrylate.</title>
        <authorList>
            <person name="Curson A.R."/>
            <person name="Burns O.J."/>
            <person name="Voget S."/>
            <person name="Daniel R."/>
            <person name="Todd J.D."/>
            <person name="McInnis K."/>
            <person name="Wexler M."/>
            <person name="Johnston A.W."/>
        </authorList>
    </citation>
    <scope>NUCLEOTIDE SEQUENCE</scope>
</reference>
<feature type="binding site" evidence="5">
    <location>
        <position position="162"/>
    </location>
    <ligand>
        <name>molybdate</name>
        <dbReference type="ChEBI" id="CHEBI:36264"/>
    </ligand>
</feature>
<dbReference type="EMBL" id="KJ531199">
    <property type="protein sequence ID" value="AIE77279.1"/>
    <property type="molecule type" value="Genomic_DNA"/>
</dbReference>
<protein>
    <submittedName>
        <fullName evidence="7">Putative ABC transporter substrate-binding lipoprotein YvgL</fullName>
    </submittedName>
</protein>
<dbReference type="InterPro" id="IPR005950">
    <property type="entry name" value="ModA"/>
</dbReference>
<gene>
    <name evidence="7" type="primary">yvgL</name>
    <name evidence="7" type="ORF">pBIO2079_18</name>
</gene>
<dbReference type="PANTHER" id="PTHR30632:SF0">
    <property type="entry name" value="SULFATE-BINDING PROTEIN"/>
    <property type="match status" value="1"/>
</dbReference>
<dbReference type="CDD" id="cd13537">
    <property type="entry name" value="PBP2_YvgL_like"/>
    <property type="match status" value="1"/>
</dbReference>
<dbReference type="GO" id="GO:0030973">
    <property type="term" value="F:molybdate ion binding"/>
    <property type="evidence" value="ECO:0007669"/>
    <property type="project" value="UniProtKB-ARBA"/>
</dbReference>